<sequence>MANLGNSKIQIAGRGHVYYAAPDTEAPNLDGYTFGDGTTLEANGWTWLGDTSSENLIEFESDGGDTSTKRTWDRQGVRSTREDVTNKVTINAVNLGEDVMKVAFPGSTYDATKRAWDIELDASSERAILVVVEDGRIVSGYLFRRVSLAGNMPSLSLDNFTEVKIAGTLLSPNSGKTRVQMLEPRTVTGIGTAKPTITTLNPASGAVGAKVVIAGANFDGVREVKFGNVVATFEKDSSTQITTYVPRGVNTGAQNVIVTNNVAASDGKQFTVN</sequence>
<dbReference type="Gene3D" id="2.60.40.10">
    <property type="entry name" value="Immunoglobulins"/>
    <property type="match status" value="1"/>
</dbReference>
<accession>A0A8S5NBZ1</accession>
<dbReference type="EMBL" id="BK015125">
    <property type="protein sequence ID" value="DAD91956.1"/>
    <property type="molecule type" value="Genomic_DNA"/>
</dbReference>
<dbReference type="SUPFAM" id="SSF81296">
    <property type="entry name" value="E set domains"/>
    <property type="match status" value="1"/>
</dbReference>
<dbReference type="Pfam" id="PF25681">
    <property type="entry name" value="Phage_TTP_17"/>
    <property type="match status" value="1"/>
</dbReference>
<name>A0A8S5NBZ1_9CAUD</name>
<dbReference type="InterPro" id="IPR013783">
    <property type="entry name" value="Ig-like_fold"/>
</dbReference>
<dbReference type="Pfam" id="PF01833">
    <property type="entry name" value="TIG"/>
    <property type="match status" value="1"/>
</dbReference>
<dbReference type="InterPro" id="IPR002909">
    <property type="entry name" value="IPT_dom"/>
</dbReference>
<evidence type="ECO:0000313" key="2">
    <source>
        <dbReference type="EMBL" id="DAD91956.1"/>
    </source>
</evidence>
<reference evidence="2" key="1">
    <citation type="journal article" date="2021" name="Proc. Natl. Acad. Sci. U.S.A.">
        <title>A Catalog of Tens of Thousands of Viruses from Human Metagenomes Reveals Hidden Associations with Chronic Diseases.</title>
        <authorList>
            <person name="Tisza M.J."/>
            <person name="Buck C.B."/>
        </authorList>
    </citation>
    <scope>NUCLEOTIDE SEQUENCE</scope>
    <source>
        <strain evidence="2">Ctdoa10</strain>
    </source>
</reference>
<protein>
    <submittedName>
        <fullName evidence="2">Major tail protein</fullName>
    </submittedName>
</protein>
<proteinExistence type="predicted"/>
<dbReference type="InterPro" id="IPR058154">
    <property type="entry name" value="Bxb1_TTP-like"/>
</dbReference>
<evidence type="ECO:0000259" key="1">
    <source>
        <dbReference type="Pfam" id="PF01833"/>
    </source>
</evidence>
<organism evidence="2">
    <name type="scientific">Siphoviridae sp. ctdoa10</name>
    <dbReference type="NCBI Taxonomy" id="2826400"/>
    <lineage>
        <taxon>Viruses</taxon>
        <taxon>Duplodnaviria</taxon>
        <taxon>Heunggongvirae</taxon>
        <taxon>Uroviricota</taxon>
        <taxon>Caudoviricetes</taxon>
    </lineage>
</organism>
<dbReference type="InterPro" id="IPR014756">
    <property type="entry name" value="Ig_E-set"/>
</dbReference>
<feature type="domain" description="IPT/TIG" evidence="1">
    <location>
        <begin position="195"/>
        <end position="271"/>
    </location>
</feature>